<reference evidence="1" key="2">
    <citation type="submission" date="2021-04" db="EMBL/GenBank/DDBJ databases">
        <authorList>
            <person name="Gilroy R."/>
        </authorList>
    </citation>
    <scope>NUCLEOTIDE SEQUENCE</scope>
    <source>
        <strain evidence="1">ChiHjej12B11-16260</strain>
    </source>
</reference>
<name>A0A9D1VQD8_9BACT</name>
<organism evidence="1 2">
    <name type="scientific">Candidatus Barnesiella excrementipullorum</name>
    <dbReference type="NCBI Taxonomy" id="2838479"/>
    <lineage>
        <taxon>Bacteria</taxon>
        <taxon>Pseudomonadati</taxon>
        <taxon>Bacteroidota</taxon>
        <taxon>Bacteroidia</taxon>
        <taxon>Bacteroidales</taxon>
        <taxon>Barnesiellaceae</taxon>
        <taxon>Barnesiella</taxon>
    </lineage>
</organism>
<gene>
    <name evidence="1" type="ORF">H9982_02750</name>
</gene>
<dbReference type="Proteomes" id="UP000824246">
    <property type="component" value="Unassembled WGS sequence"/>
</dbReference>
<reference evidence="1" key="1">
    <citation type="journal article" date="2021" name="PeerJ">
        <title>Extensive microbial diversity within the chicken gut microbiome revealed by metagenomics and culture.</title>
        <authorList>
            <person name="Gilroy R."/>
            <person name="Ravi A."/>
            <person name="Getino M."/>
            <person name="Pursley I."/>
            <person name="Horton D.L."/>
            <person name="Alikhan N.F."/>
            <person name="Baker D."/>
            <person name="Gharbi K."/>
            <person name="Hall N."/>
            <person name="Watson M."/>
            <person name="Adriaenssens E.M."/>
            <person name="Foster-Nyarko E."/>
            <person name="Jarju S."/>
            <person name="Secka A."/>
            <person name="Antonio M."/>
            <person name="Oren A."/>
            <person name="Chaudhuri R.R."/>
            <person name="La Ragione R."/>
            <person name="Hildebrand F."/>
            <person name="Pallen M.J."/>
        </authorList>
    </citation>
    <scope>NUCLEOTIDE SEQUENCE</scope>
    <source>
        <strain evidence="1">ChiHjej12B11-16260</strain>
    </source>
</reference>
<proteinExistence type="predicted"/>
<dbReference type="EMBL" id="DXFB01000073">
    <property type="protein sequence ID" value="HIX45119.1"/>
    <property type="molecule type" value="Genomic_DNA"/>
</dbReference>
<comment type="caution">
    <text evidence="1">The sequence shown here is derived from an EMBL/GenBank/DDBJ whole genome shotgun (WGS) entry which is preliminary data.</text>
</comment>
<accession>A0A9D1VQD8</accession>
<evidence type="ECO:0000313" key="2">
    <source>
        <dbReference type="Proteomes" id="UP000824246"/>
    </source>
</evidence>
<evidence type="ECO:0000313" key="1">
    <source>
        <dbReference type="EMBL" id="HIX45119.1"/>
    </source>
</evidence>
<dbReference type="AlphaFoldDB" id="A0A9D1VQD8"/>
<protein>
    <submittedName>
        <fullName evidence="1">Phosphoglycerate mutase family protein</fullName>
    </submittedName>
</protein>
<sequence>MTNSIAEISEQMMQRARRIIHRLGIEEAWRAVGAEPHLVGSVSMGLLMTHRDIDYHIYSSPLHIEDSFAAVARIAAHCGVEHLSYLNLLHTEEACIEWHLAFRDECGEMWQIDMIHIVRGSRYDGYFERQAACIAAALTPESREVILRLKYETPPDSKIAGIEYYRAVIEGGVCDYEAFEEWRRQHPVTGIVEWMP</sequence>